<dbReference type="InterPro" id="IPR020057">
    <property type="entry name" value="Ribosomal_bL25_b-dom"/>
</dbReference>
<evidence type="ECO:0000256" key="4">
    <source>
        <dbReference type="ARBA" id="ARBA00023274"/>
    </source>
</evidence>
<comment type="subunit">
    <text evidence="5">Part of the 50S ribosomal subunit; part of the 5S rRNA/L5/L18/L25 subcomplex. Contacts the 5S rRNA. Binds to the 5S rRNA independently of L5 and L18.</text>
</comment>
<dbReference type="NCBIfam" id="TIGR00731">
    <property type="entry name" value="bL25_bact_ctc"/>
    <property type="match status" value="1"/>
</dbReference>
<dbReference type="GO" id="GO:0006412">
    <property type="term" value="P:translation"/>
    <property type="evidence" value="ECO:0007669"/>
    <property type="project" value="UniProtKB-UniRule"/>
</dbReference>
<evidence type="ECO:0000313" key="9">
    <source>
        <dbReference type="Proteomes" id="UP000184233"/>
    </source>
</evidence>
<dbReference type="Pfam" id="PF14693">
    <property type="entry name" value="Ribosomal_TL5_C"/>
    <property type="match status" value="1"/>
</dbReference>
<dbReference type="InterPro" id="IPR037121">
    <property type="entry name" value="Ribosomal_bL25_C"/>
</dbReference>
<dbReference type="EMBL" id="MKVH01000002">
    <property type="protein sequence ID" value="OJX61218.1"/>
    <property type="molecule type" value="Genomic_DNA"/>
</dbReference>
<dbReference type="InterPro" id="IPR011035">
    <property type="entry name" value="Ribosomal_bL25/Gln-tRNA_synth"/>
</dbReference>
<dbReference type="InterPro" id="IPR029751">
    <property type="entry name" value="Ribosomal_L25_dom"/>
</dbReference>
<keyword evidence="4 5" id="KW-0687">Ribonucleoprotein</keyword>
<dbReference type="Pfam" id="PF01386">
    <property type="entry name" value="Ribosomal_L25p"/>
    <property type="match status" value="1"/>
</dbReference>
<dbReference type="GO" id="GO:0008097">
    <property type="term" value="F:5S rRNA binding"/>
    <property type="evidence" value="ECO:0007669"/>
    <property type="project" value="InterPro"/>
</dbReference>
<comment type="function">
    <text evidence="5">This is one of the proteins that binds to the 5S RNA in the ribosome where it forms part of the central protuberance.</text>
</comment>
<feature type="domain" description="Large ribosomal subunit protein bL25 L25" evidence="6">
    <location>
        <begin position="6"/>
        <end position="91"/>
    </location>
</feature>
<dbReference type="InterPro" id="IPR020930">
    <property type="entry name" value="Ribosomal_uL5_bac-type"/>
</dbReference>
<evidence type="ECO:0000259" key="7">
    <source>
        <dbReference type="Pfam" id="PF14693"/>
    </source>
</evidence>
<evidence type="ECO:0000313" key="8">
    <source>
        <dbReference type="EMBL" id="OJX61218.1"/>
    </source>
</evidence>
<organism evidence="8 9">
    <name type="scientific">Candidatus Kapaibacterium thiocyanatum</name>
    <dbReference type="NCBI Taxonomy" id="1895771"/>
    <lineage>
        <taxon>Bacteria</taxon>
        <taxon>Pseudomonadati</taxon>
        <taxon>Candidatus Kapaibacteriota</taxon>
        <taxon>Candidatus Kapaibacteriia</taxon>
        <taxon>Candidatus Kapaibacteriales</taxon>
        <taxon>Candidatus Kapaibacteriaceae</taxon>
        <taxon>Candidatus Kapaibacterium</taxon>
    </lineage>
</organism>
<name>A0A1M3L6M5_9BACT</name>
<dbReference type="GO" id="GO:0022625">
    <property type="term" value="C:cytosolic large ribosomal subunit"/>
    <property type="evidence" value="ECO:0007669"/>
    <property type="project" value="TreeGrafter"/>
</dbReference>
<dbReference type="AlphaFoldDB" id="A0A1M3L6M5"/>
<proteinExistence type="inferred from homology"/>
<protein>
    <recommendedName>
        <fullName evidence="5">Large ribosomal subunit protein bL25</fullName>
    </recommendedName>
    <alternativeName>
        <fullName evidence="5">General stress protein CTC</fullName>
    </alternativeName>
</protein>
<keyword evidence="3 5" id="KW-0689">Ribosomal protein</keyword>
<dbReference type="Gene3D" id="2.170.120.20">
    <property type="entry name" value="Ribosomal protein L25, beta domain"/>
    <property type="match status" value="1"/>
</dbReference>
<evidence type="ECO:0000256" key="5">
    <source>
        <dbReference type="HAMAP-Rule" id="MF_01334"/>
    </source>
</evidence>
<dbReference type="SUPFAM" id="SSF50715">
    <property type="entry name" value="Ribosomal protein L25-like"/>
    <property type="match status" value="1"/>
</dbReference>
<keyword evidence="2 5" id="KW-0694">RNA-binding</keyword>
<dbReference type="CDD" id="cd00495">
    <property type="entry name" value="Ribosomal_L25_TL5_CTC"/>
    <property type="match status" value="1"/>
</dbReference>
<gene>
    <name evidence="5" type="primary">rplY</name>
    <name evidence="5" type="synonym">ctc</name>
    <name evidence="8" type="ORF">BGO89_01120</name>
</gene>
<feature type="domain" description="Large ribosomal subunit protein bL25 beta" evidence="7">
    <location>
        <begin position="99"/>
        <end position="181"/>
    </location>
</feature>
<comment type="similarity">
    <text evidence="5">Belongs to the bacterial ribosomal protein bL25 family. CTC subfamily.</text>
</comment>
<accession>A0A1M3L6M5</accession>
<evidence type="ECO:0000259" key="6">
    <source>
        <dbReference type="Pfam" id="PF01386"/>
    </source>
</evidence>
<evidence type="ECO:0000256" key="3">
    <source>
        <dbReference type="ARBA" id="ARBA00022980"/>
    </source>
</evidence>
<keyword evidence="1 5" id="KW-0699">rRNA-binding</keyword>
<dbReference type="InterPro" id="IPR001021">
    <property type="entry name" value="Ribosomal_bL25_long"/>
</dbReference>
<dbReference type="HAMAP" id="MF_01334">
    <property type="entry name" value="Ribosomal_bL25_CTC"/>
    <property type="match status" value="1"/>
</dbReference>
<sequence length="194" mass="20704">MSQIVLSAVKREPGRTTAKALRREGLVPGVYYAKNQDPVHFSVQTLALRPIIYTAEAKMVALQVEGGKPLNCIVKDVTFDPISDKILHFDLLGVSAGQKMSVEMPIHLVGNSIGVRDGGAVEHVMHRAHVMVDPTNMPEHINVDISDLKIGHAIHISDVSIPGVEFTDRPEAVIVTCTAPKGSGDAAATEAAAS</sequence>
<evidence type="ECO:0000256" key="2">
    <source>
        <dbReference type="ARBA" id="ARBA00022884"/>
    </source>
</evidence>
<dbReference type="PANTHER" id="PTHR33284:SF1">
    <property type="entry name" value="RIBOSOMAL PROTEIN L25_GLN-TRNA SYNTHETASE, ANTI-CODON-BINDING DOMAIN-CONTAINING PROTEIN"/>
    <property type="match status" value="1"/>
</dbReference>
<dbReference type="InterPro" id="IPR020056">
    <property type="entry name" value="Rbsml_bL25/Gln-tRNA_synth_N"/>
</dbReference>
<dbReference type="GO" id="GO:0003735">
    <property type="term" value="F:structural constituent of ribosome"/>
    <property type="evidence" value="ECO:0007669"/>
    <property type="project" value="InterPro"/>
</dbReference>
<dbReference type="Gene3D" id="2.40.240.10">
    <property type="entry name" value="Ribosomal Protein L25, Chain P"/>
    <property type="match status" value="1"/>
</dbReference>
<dbReference type="STRING" id="1895771.BGO89_01120"/>
<reference evidence="8 9" key="1">
    <citation type="submission" date="2016-09" db="EMBL/GenBank/DDBJ databases">
        <title>Genome-resolved meta-omics ties microbial dynamics to process performance in biotechnology for thiocyanate degradation.</title>
        <authorList>
            <person name="Kantor R.S."/>
            <person name="Huddy R.J."/>
            <person name="Iyer R."/>
            <person name="Thomas B.C."/>
            <person name="Brown C.T."/>
            <person name="Anantharaman K."/>
            <person name="Tringe S."/>
            <person name="Hettich R.L."/>
            <person name="Harrison S.T."/>
            <person name="Banfield J.F."/>
        </authorList>
    </citation>
    <scope>NUCLEOTIDE SEQUENCE [LARGE SCALE GENOMIC DNA]</scope>
    <source>
        <strain evidence="8">59-99</strain>
    </source>
</reference>
<dbReference type="PANTHER" id="PTHR33284">
    <property type="entry name" value="RIBOSOMAL PROTEIN L25/GLN-TRNA SYNTHETASE, ANTI-CODON-BINDING DOMAIN-CONTAINING PROTEIN"/>
    <property type="match status" value="1"/>
</dbReference>
<dbReference type="Proteomes" id="UP000184233">
    <property type="component" value="Unassembled WGS sequence"/>
</dbReference>
<comment type="caution">
    <text evidence="8">The sequence shown here is derived from an EMBL/GenBank/DDBJ whole genome shotgun (WGS) entry which is preliminary data.</text>
</comment>
<evidence type="ECO:0000256" key="1">
    <source>
        <dbReference type="ARBA" id="ARBA00022730"/>
    </source>
</evidence>